<proteinExistence type="predicted"/>
<accession>A0A0B6Y8Q3</accession>
<keyword evidence="1" id="KW-0472">Membrane</keyword>
<name>A0A0B6Y8Q3_9EUPU</name>
<evidence type="ECO:0000256" key="1">
    <source>
        <dbReference type="SAM" id="Phobius"/>
    </source>
</evidence>
<organism evidence="2">
    <name type="scientific">Arion vulgaris</name>
    <dbReference type="NCBI Taxonomy" id="1028688"/>
    <lineage>
        <taxon>Eukaryota</taxon>
        <taxon>Metazoa</taxon>
        <taxon>Spiralia</taxon>
        <taxon>Lophotrochozoa</taxon>
        <taxon>Mollusca</taxon>
        <taxon>Gastropoda</taxon>
        <taxon>Heterobranchia</taxon>
        <taxon>Euthyneura</taxon>
        <taxon>Panpulmonata</taxon>
        <taxon>Eupulmonata</taxon>
        <taxon>Stylommatophora</taxon>
        <taxon>Helicina</taxon>
        <taxon>Arionoidea</taxon>
        <taxon>Arionidae</taxon>
        <taxon>Arion</taxon>
    </lineage>
</organism>
<evidence type="ECO:0000313" key="2">
    <source>
        <dbReference type="EMBL" id="CEK52221.1"/>
    </source>
</evidence>
<dbReference type="EMBL" id="HACG01005356">
    <property type="protein sequence ID" value="CEK52221.1"/>
    <property type="molecule type" value="Transcribed_RNA"/>
</dbReference>
<protein>
    <submittedName>
        <fullName evidence="2">Uncharacterized protein</fullName>
    </submittedName>
</protein>
<dbReference type="AlphaFoldDB" id="A0A0B6Y8Q3"/>
<keyword evidence="1" id="KW-0812">Transmembrane</keyword>
<gene>
    <name evidence="2" type="primary">ORF15949</name>
</gene>
<feature type="transmembrane region" description="Helical" evidence="1">
    <location>
        <begin position="32"/>
        <end position="56"/>
    </location>
</feature>
<reference evidence="2" key="1">
    <citation type="submission" date="2014-12" db="EMBL/GenBank/DDBJ databases">
        <title>Insight into the proteome of Arion vulgaris.</title>
        <authorList>
            <person name="Aradska J."/>
            <person name="Bulat T."/>
            <person name="Smidak R."/>
            <person name="Sarate P."/>
            <person name="Gangsoo J."/>
            <person name="Sialana F."/>
            <person name="Bilban M."/>
            <person name="Lubec G."/>
        </authorList>
    </citation>
    <scope>NUCLEOTIDE SEQUENCE</scope>
    <source>
        <tissue evidence="2">Skin</tissue>
    </source>
</reference>
<sequence>MFTVDQKQSSLLQIISATTSWSVEIVEIVEEIYFFLFMTIVCPICVDWLVPLNVAIN</sequence>
<keyword evidence="1" id="KW-1133">Transmembrane helix</keyword>